<dbReference type="RefSeq" id="WP_008665679.1">
    <property type="nucleotide sequence ID" value="NZ_ANOF01000063.1"/>
</dbReference>
<protein>
    <submittedName>
        <fullName evidence="1">Uncharacterized protein</fullName>
    </submittedName>
</protein>
<dbReference type="STRING" id="1263868.RESH_01948"/>
<reference evidence="1 2" key="1">
    <citation type="journal article" date="2013" name="Mar. Genomics">
        <title>Expression of sulfatases in Rhodopirellula baltica and the diversity of sulfatases in the genus Rhodopirellula.</title>
        <authorList>
            <person name="Wegner C.E."/>
            <person name="Richter-Heitmann T."/>
            <person name="Klindworth A."/>
            <person name="Klockow C."/>
            <person name="Richter M."/>
            <person name="Achstetter T."/>
            <person name="Glockner F.O."/>
            <person name="Harder J."/>
        </authorList>
    </citation>
    <scope>NUCLEOTIDE SEQUENCE [LARGE SCALE GENOMIC DNA]</scope>
    <source>
        <strain evidence="1 2">SH398</strain>
    </source>
</reference>
<dbReference type="EMBL" id="ANOF01000063">
    <property type="protein sequence ID" value="EMI27546.1"/>
    <property type="molecule type" value="Genomic_DNA"/>
</dbReference>
<dbReference type="Proteomes" id="UP000011996">
    <property type="component" value="Unassembled WGS sequence"/>
</dbReference>
<gene>
    <name evidence="1" type="ORF">RESH_01948</name>
</gene>
<accession>M5S7V0</accession>
<proteinExistence type="predicted"/>
<dbReference type="AlphaFoldDB" id="M5S7V0"/>
<organism evidence="1 2">
    <name type="scientific">Rhodopirellula europaea SH398</name>
    <dbReference type="NCBI Taxonomy" id="1263868"/>
    <lineage>
        <taxon>Bacteria</taxon>
        <taxon>Pseudomonadati</taxon>
        <taxon>Planctomycetota</taxon>
        <taxon>Planctomycetia</taxon>
        <taxon>Pirellulales</taxon>
        <taxon>Pirellulaceae</taxon>
        <taxon>Rhodopirellula</taxon>
    </lineage>
</organism>
<comment type="caution">
    <text evidence="1">The sequence shown here is derived from an EMBL/GenBank/DDBJ whole genome shotgun (WGS) entry which is preliminary data.</text>
</comment>
<evidence type="ECO:0000313" key="1">
    <source>
        <dbReference type="EMBL" id="EMI27546.1"/>
    </source>
</evidence>
<name>M5S7V0_9BACT</name>
<evidence type="ECO:0000313" key="2">
    <source>
        <dbReference type="Proteomes" id="UP000011996"/>
    </source>
</evidence>
<sequence>MTDYVPREVRGKQVMAGWHQGDRSANVGVRHVLHDRRALLAGYR</sequence>
<dbReference type="PATRIC" id="fig|1263868.3.peg.2109"/>